<evidence type="ECO:0008006" key="4">
    <source>
        <dbReference type="Google" id="ProtNLM"/>
    </source>
</evidence>
<keyword evidence="1" id="KW-0812">Transmembrane</keyword>
<feature type="transmembrane region" description="Helical" evidence="1">
    <location>
        <begin position="143"/>
        <end position="165"/>
    </location>
</feature>
<dbReference type="RefSeq" id="WP_188636041.1">
    <property type="nucleotide sequence ID" value="NZ_BMNN01000002.1"/>
</dbReference>
<evidence type="ECO:0000313" key="2">
    <source>
        <dbReference type="EMBL" id="GGI99683.1"/>
    </source>
</evidence>
<dbReference type="EMBL" id="BMNN01000002">
    <property type="protein sequence ID" value="GGI99683.1"/>
    <property type="molecule type" value="Genomic_DNA"/>
</dbReference>
<proteinExistence type="predicted"/>
<dbReference type="Proteomes" id="UP000633263">
    <property type="component" value="Unassembled WGS sequence"/>
</dbReference>
<gene>
    <name evidence="2" type="ORF">GCM10009083_15570</name>
</gene>
<comment type="caution">
    <text evidence="2">The sequence shown here is derived from an EMBL/GenBank/DDBJ whole genome shotgun (WGS) entry which is preliminary data.</text>
</comment>
<keyword evidence="1" id="KW-0472">Membrane</keyword>
<accession>A0ABQ2CP38</accession>
<feature type="transmembrane region" description="Helical" evidence="1">
    <location>
        <begin position="108"/>
        <end position="128"/>
    </location>
</feature>
<organism evidence="2 3">
    <name type="scientific">Halopseudomonas pertucinogena</name>
    <dbReference type="NCBI Taxonomy" id="86175"/>
    <lineage>
        <taxon>Bacteria</taxon>
        <taxon>Pseudomonadati</taxon>
        <taxon>Pseudomonadota</taxon>
        <taxon>Gammaproteobacteria</taxon>
        <taxon>Pseudomonadales</taxon>
        <taxon>Pseudomonadaceae</taxon>
        <taxon>Halopseudomonas</taxon>
    </lineage>
</organism>
<name>A0ABQ2CP38_9GAMM</name>
<sequence>MSEQHYYGDHAFNSANIPIQPRPRAARIGALSLPLPWGSTQEIIPPTFWHHMRPKYLREVEGRERKEPGRAARLSKKFGTAFDHRCVRYAPASVWSNFWLYMEGLGRWFFFLTLGAFLLSLPITLLSLEEDTAADILLSTLEVAMWVSGPCMAAWILGYLGLTYIPEEHLEKPSRKGPVWEMNRQTGMVTIFARKKGQFRKYGIEGNFIAPFFEFDAAIHTIPDHQGMPWNMLNLLHRYTPVGIDFSVVMGKQRLVEPCMAMWDFWQRYMDISQPLPDIPILEQYRHLDPTTAEYDRRNARPPRFWRDMDEKTFDKKLKEIGDTSSVNMNRPDLMWRYRPAG</sequence>
<reference evidence="3" key="1">
    <citation type="journal article" date="2019" name="Int. J. Syst. Evol. Microbiol.">
        <title>The Global Catalogue of Microorganisms (GCM) 10K type strain sequencing project: providing services to taxonomists for standard genome sequencing and annotation.</title>
        <authorList>
            <consortium name="The Broad Institute Genomics Platform"/>
            <consortium name="The Broad Institute Genome Sequencing Center for Infectious Disease"/>
            <person name="Wu L."/>
            <person name="Ma J."/>
        </authorList>
    </citation>
    <scope>NUCLEOTIDE SEQUENCE [LARGE SCALE GENOMIC DNA]</scope>
    <source>
        <strain evidence="3">JCM 11590</strain>
    </source>
</reference>
<evidence type="ECO:0000313" key="3">
    <source>
        <dbReference type="Proteomes" id="UP000633263"/>
    </source>
</evidence>
<evidence type="ECO:0000256" key="1">
    <source>
        <dbReference type="SAM" id="Phobius"/>
    </source>
</evidence>
<keyword evidence="1" id="KW-1133">Transmembrane helix</keyword>
<keyword evidence="3" id="KW-1185">Reference proteome</keyword>
<protein>
    <recommendedName>
        <fullName evidence="4">Acyltransferase</fullName>
    </recommendedName>
</protein>